<dbReference type="RefSeq" id="WP_100338907.1">
    <property type="nucleotide sequence ID" value="NZ_PGFA01000005.1"/>
</dbReference>
<reference evidence="3 4" key="1">
    <citation type="submission" date="2017-11" db="EMBL/GenBank/DDBJ databases">
        <title>Genomic Encyclopedia of Archaeal and Bacterial Type Strains, Phase II (KMG-II): From Individual Species to Whole Genera.</title>
        <authorList>
            <person name="Goeker M."/>
        </authorList>
    </citation>
    <scope>NUCLEOTIDE SEQUENCE [LARGE SCALE GENOMIC DNA]</scope>
    <source>
        <strain evidence="3 4">DSM 11115</strain>
    </source>
</reference>
<dbReference type="InterPro" id="IPR025646">
    <property type="entry name" value="DUF4350"/>
</dbReference>
<feature type="region of interest" description="Disordered" evidence="1">
    <location>
        <begin position="94"/>
        <end position="131"/>
    </location>
</feature>
<gene>
    <name evidence="3" type="ORF">CLV45_4681</name>
</gene>
<evidence type="ECO:0000313" key="4">
    <source>
        <dbReference type="Proteomes" id="UP000228535"/>
    </source>
</evidence>
<dbReference type="AlphaFoldDB" id="A0A2M9AQL9"/>
<evidence type="ECO:0000313" key="3">
    <source>
        <dbReference type="EMBL" id="PJJ47990.1"/>
    </source>
</evidence>
<accession>A0A2M9AQL9</accession>
<evidence type="ECO:0000256" key="1">
    <source>
        <dbReference type="SAM" id="MobiDB-lite"/>
    </source>
</evidence>
<dbReference type="Pfam" id="PF14258">
    <property type="entry name" value="DUF4350"/>
    <property type="match status" value="1"/>
</dbReference>
<dbReference type="EMBL" id="PGFA01000005">
    <property type="protein sequence ID" value="PJJ47990.1"/>
    <property type="molecule type" value="Genomic_DNA"/>
</dbReference>
<protein>
    <submittedName>
        <fullName evidence="3">Uncharacterized protein DUF4350</fullName>
    </submittedName>
</protein>
<name>A0A2M9AQL9_9BACT</name>
<proteinExistence type="predicted"/>
<sequence>MTTFRWYILGLLLLFGAYVSVEYNRPKALDWRPTYQNKDKIPYGTYVLYQVLPEVMGVAAREVKPIRLPVYSQLEGEDEVDPTSTTEEVYLEQDEQAEATPDSTAAPTDSLAEPGRAVTPAADTTEESDYAQGLAESDYPKATYLFVNDGFDLSSADTRALLRHVARGNDVFIAAEQFNSRFADTLGFRTQAFLGQPRLRRNNSQALLNDSVEIFLSNPRLARPAGRSFRFPILGASYRIVPDSALQATQLAADAQGRPVLVRIPHGRGHVYICSVPLAFTNYFVLQPPTSNLAFAALSYLPAGRPVWWDEYQKQGRLGEQSLLRVLLAHDALRRALYLGLFGALLFVLFEARRRQRIIPILKPLPNTTLQFTRTVAGLYRQGSNHTLIAEKKIGLFLEFLRQRLNEPGLDFNDAEARERVAQKSGVPVAAVEQLVRRINLIRTAPEVSDTELLLLSRTLHEFRQAVSK</sequence>
<comment type="caution">
    <text evidence="3">The sequence shown here is derived from an EMBL/GenBank/DDBJ whole genome shotgun (WGS) entry which is preliminary data.</text>
</comment>
<dbReference type="OrthoDB" id="1111222at2"/>
<dbReference type="Proteomes" id="UP000228535">
    <property type="component" value="Unassembled WGS sequence"/>
</dbReference>
<feature type="domain" description="DUF4350" evidence="2">
    <location>
        <begin position="133"/>
        <end position="295"/>
    </location>
</feature>
<organism evidence="3 4">
    <name type="scientific">Hymenobacter chitinivorans DSM 11115</name>
    <dbReference type="NCBI Taxonomy" id="1121954"/>
    <lineage>
        <taxon>Bacteria</taxon>
        <taxon>Pseudomonadati</taxon>
        <taxon>Bacteroidota</taxon>
        <taxon>Cytophagia</taxon>
        <taxon>Cytophagales</taxon>
        <taxon>Hymenobacteraceae</taxon>
        <taxon>Hymenobacter</taxon>
    </lineage>
</organism>
<evidence type="ECO:0000259" key="2">
    <source>
        <dbReference type="Pfam" id="PF14258"/>
    </source>
</evidence>
<keyword evidence="4" id="KW-1185">Reference proteome</keyword>